<dbReference type="InterPro" id="IPR039567">
    <property type="entry name" value="Gly-zipper"/>
</dbReference>
<keyword evidence="1" id="KW-0812">Transmembrane</keyword>
<comment type="caution">
    <text evidence="3">The sequence shown here is derived from an EMBL/GenBank/DDBJ whole genome shotgun (WGS) entry which is preliminary data.</text>
</comment>
<dbReference type="Pfam" id="PF13488">
    <property type="entry name" value="Gly-zipper_Omp"/>
    <property type="match status" value="1"/>
</dbReference>
<keyword evidence="1" id="KW-0472">Membrane</keyword>
<accession>A0A367ZL09</accession>
<evidence type="ECO:0000259" key="2">
    <source>
        <dbReference type="Pfam" id="PF13488"/>
    </source>
</evidence>
<feature type="transmembrane region" description="Helical" evidence="1">
    <location>
        <begin position="85"/>
        <end position="110"/>
    </location>
</feature>
<sequence>MTNQGFENVKNSLKSGFDPKNILVTAGITIGVDLATQIMRGEKPSAKKALKTVCSAEFAGGVVGSVTGAAAGSFFVPFLSAVPVVGGVLAALAPTFGSIVGGSVGAYLAGDLKNGRFSLREAFKRIDWIGVTGQTIGSTLGATLGSALGPVGTILGGIVGGYVGNWAAHKIAGLFGKDRGPAGTTVSMPTGSNPLGGYNGGSVTVGNPTGTTTSGGTPSDPVIVIGGDAEPVGTYASEVQLAYARYQELYNLYKEMLGQGRQEEALKVAAEMNKAKAEYDRLRAQSGK</sequence>
<feature type="transmembrane region" description="Helical" evidence="1">
    <location>
        <begin position="58"/>
        <end position="79"/>
    </location>
</feature>
<evidence type="ECO:0000313" key="3">
    <source>
        <dbReference type="EMBL" id="RCK78778.1"/>
    </source>
</evidence>
<organism evidence="3 4">
    <name type="scientific">Candidatus Ozemobacter sibiricus</name>
    <dbReference type="NCBI Taxonomy" id="2268124"/>
    <lineage>
        <taxon>Bacteria</taxon>
        <taxon>Candidatus Ozemobacteria</taxon>
        <taxon>Candidatus Ozemobacterales</taxon>
        <taxon>Candidatus Ozemobacteraceae</taxon>
        <taxon>Candidatus Ozemobacter</taxon>
    </lineage>
</organism>
<feature type="domain" description="Glycine zipper" evidence="2">
    <location>
        <begin position="133"/>
        <end position="171"/>
    </location>
</feature>
<proteinExistence type="predicted"/>
<name>A0A367ZL09_9BACT</name>
<evidence type="ECO:0000313" key="4">
    <source>
        <dbReference type="Proteomes" id="UP000252355"/>
    </source>
</evidence>
<gene>
    <name evidence="3" type="ORF">OZSIB_1131</name>
</gene>
<dbReference type="Proteomes" id="UP000252355">
    <property type="component" value="Unassembled WGS sequence"/>
</dbReference>
<protein>
    <recommendedName>
        <fullName evidence="2">Glycine zipper domain-containing protein</fullName>
    </recommendedName>
</protein>
<reference evidence="3 4" key="1">
    <citation type="submission" date="2018-05" db="EMBL/GenBank/DDBJ databases">
        <title>A metagenomic window into the 2 km-deep terrestrial subsurface aquifer revealed taxonomically and functionally diverse microbial community comprising novel uncultured bacterial lineages.</title>
        <authorList>
            <person name="Kadnikov V.V."/>
            <person name="Mardanov A.V."/>
            <person name="Beletsky A.V."/>
            <person name="Banks D."/>
            <person name="Pimenov N.V."/>
            <person name="Frank Y.A."/>
            <person name="Karnachuk O.V."/>
            <person name="Ravin N.V."/>
        </authorList>
    </citation>
    <scope>NUCLEOTIDE SEQUENCE [LARGE SCALE GENOMIC DNA]</scope>
    <source>
        <strain evidence="3">BY5</strain>
    </source>
</reference>
<dbReference type="EMBL" id="QOQW01000019">
    <property type="protein sequence ID" value="RCK78778.1"/>
    <property type="molecule type" value="Genomic_DNA"/>
</dbReference>
<evidence type="ECO:0000256" key="1">
    <source>
        <dbReference type="SAM" id="Phobius"/>
    </source>
</evidence>
<feature type="transmembrane region" description="Helical" evidence="1">
    <location>
        <begin position="20"/>
        <end position="38"/>
    </location>
</feature>
<keyword evidence="1" id="KW-1133">Transmembrane helix</keyword>
<dbReference type="AlphaFoldDB" id="A0A367ZL09"/>